<comment type="subcellular location">
    <subcellularLocation>
        <location evidence="1">Membrane</location>
        <topology evidence="1">Multi-pass membrane protein</topology>
    </subcellularLocation>
</comment>
<dbReference type="InterPro" id="IPR007267">
    <property type="entry name" value="GtrA_DPMS_TM"/>
</dbReference>
<evidence type="ECO:0000313" key="9">
    <source>
        <dbReference type="Proteomes" id="UP000664857"/>
    </source>
</evidence>
<name>A0ABS3HWS2_9ENTE</name>
<dbReference type="Pfam" id="PF04138">
    <property type="entry name" value="GtrA_DPMS_TM"/>
    <property type="match status" value="1"/>
</dbReference>
<dbReference type="PANTHER" id="PTHR38459">
    <property type="entry name" value="PROPHAGE BACTOPRENOL-LINKED GLUCOSE TRANSLOCASE HOMOLOG"/>
    <property type="match status" value="1"/>
</dbReference>
<keyword evidence="9" id="KW-1185">Reference proteome</keyword>
<proteinExistence type="inferred from homology"/>
<evidence type="ECO:0000256" key="5">
    <source>
        <dbReference type="ARBA" id="ARBA00023136"/>
    </source>
</evidence>
<evidence type="ECO:0000313" key="8">
    <source>
        <dbReference type="EMBL" id="MBO0477276.1"/>
    </source>
</evidence>
<feature type="transmembrane region" description="Helical" evidence="6">
    <location>
        <begin position="138"/>
        <end position="155"/>
    </location>
</feature>
<dbReference type="PANTHER" id="PTHR38459:SF5">
    <property type="entry name" value="CELL WALL TEICHOIC ACID GLYCOSYLATION PROTEIN GTCA"/>
    <property type="match status" value="1"/>
</dbReference>
<protein>
    <submittedName>
        <fullName evidence="8">GtrA family protein</fullName>
    </submittedName>
</protein>
<organism evidence="8 9">
    <name type="scientific">Candidatus Vagococcus giribetii</name>
    <dbReference type="NCBI Taxonomy" id="2230876"/>
    <lineage>
        <taxon>Bacteria</taxon>
        <taxon>Bacillati</taxon>
        <taxon>Bacillota</taxon>
        <taxon>Bacilli</taxon>
        <taxon>Lactobacillales</taxon>
        <taxon>Enterococcaceae</taxon>
        <taxon>Vagococcus</taxon>
    </lineage>
</organism>
<accession>A0ABS3HWS2</accession>
<evidence type="ECO:0000256" key="6">
    <source>
        <dbReference type="SAM" id="Phobius"/>
    </source>
</evidence>
<evidence type="ECO:0000256" key="3">
    <source>
        <dbReference type="ARBA" id="ARBA00022692"/>
    </source>
</evidence>
<dbReference type="InterPro" id="IPR051401">
    <property type="entry name" value="GtrA_CellWall_Glycosyl"/>
</dbReference>
<dbReference type="RefSeq" id="WP_206967095.1">
    <property type="nucleotide sequence ID" value="NZ_JAFLVX010000022.1"/>
</dbReference>
<feature type="transmembrane region" description="Helical" evidence="6">
    <location>
        <begin position="36"/>
        <end position="54"/>
    </location>
</feature>
<keyword evidence="4 6" id="KW-1133">Transmembrane helix</keyword>
<gene>
    <name evidence="8" type="ORF">DOK76_09345</name>
</gene>
<feature type="transmembrane region" description="Helical" evidence="6">
    <location>
        <begin position="12"/>
        <end position="30"/>
    </location>
</feature>
<dbReference type="Proteomes" id="UP000664857">
    <property type="component" value="Unassembled WGS sequence"/>
</dbReference>
<feature type="domain" description="GtrA/DPMS transmembrane" evidence="7">
    <location>
        <begin position="12"/>
        <end position="161"/>
    </location>
</feature>
<reference evidence="8 9" key="1">
    <citation type="submission" date="2021-03" db="EMBL/GenBank/DDBJ databases">
        <title>Enterococcal diversity collection.</title>
        <authorList>
            <person name="Gilmore M.S."/>
            <person name="Schwartzman J."/>
            <person name="Van Tyne D."/>
            <person name="Martin M."/>
            <person name="Earl A.M."/>
            <person name="Manson A.L."/>
            <person name="Straub T."/>
            <person name="Salamzade R."/>
            <person name="Saavedra J."/>
            <person name="Lebreton F."/>
            <person name="Prichula J."/>
            <person name="Schaufler K."/>
            <person name="Gaca A."/>
            <person name="Sgardioli B."/>
            <person name="Wagenaar J."/>
            <person name="Strong T."/>
        </authorList>
    </citation>
    <scope>NUCLEOTIDE SEQUENCE [LARGE SCALE GENOMIC DNA]</scope>
    <source>
        <strain evidence="8 9">DIV0080</strain>
    </source>
</reference>
<keyword evidence="5 6" id="KW-0472">Membrane</keyword>
<feature type="transmembrane region" description="Helical" evidence="6">
    <location>
        <begin position="75"/>
        <end position="97"/>
    </location>
</feature>
<dbReference type="EMBL" id="JAFLVX010000022">
    <property type="protein sequence ID" value="MBO0477276.1"/>
    <property type="molecule type" value="Genomic_DNA"/>
</dbReference>
<sequence length="165" mass="19185">MKKILNQEIISYLIFGVLTTIVYFVLRFLVVNLTGQSLLAVVIAQMGAILFAFVTNKLFVFKDNQREVKELFRQFWFFLLGRGFVFLLDVVITYVAVERYASYFIIWLHLDKLPYDAAVFQSSFLSKFIGTPELANEFLFALLVQVLAIVLNYLISKKKVFKKKD</sequence>
<evidence type="ECO:0000256" key="4">
    <source>
        <dbReference type="ARBA" id="ARBA00022989"/>
    </source>
</evidence>
<comment type="caution">
    <text evidence="8">The sequence shown here is derived from an EMBL/GenBank/DDBJ whole genome shotgun (WGS) entry which is preliminary data.</text>
</comment>
<evidence type="ECO:0000256" key="2">
    <source>
        <dbReference type="ARBA" id="ARBA00009399"/>
    </source>
</evidence>
<evidence type="ECO:0000256" key="1">
    <source>
        <dbReference type="ARBA" id="ARBA00004141"/>
    </source>
</evidence>
<keyword evidence="3 6" id="KW-0812">Transmembrane</keyword>
<comment type="similarity">
    <text evidence="2">Belongs to the GtrA family.</text>
</comment>
<evidence type="ECO:0000259" key="7">
    <source>
        <dbReference type="Pfam" id="PF04138"/>
    </source>
</evidence>